<dbReference type="GO" id="GO:0005525">
    <property type="term" value="F:GTP binding"/>
    <property type="evidence" value="ECO:0007669"/>
    <property type="project" value="UniProtKB-KW"/>
</dbReference>
<evidence type="ECO:0000313" key="6">
    <source>
        <dbReference type="Ensembl" id="ENSSAUP00010015864.1"/>
    </source>
</evidence>
<dbReference type="SUPFAM" id="SSF52540">
    <property type="entry name" value="P-loop containing nucleoside triphosphate hydrolases"/>
    <property type="match status" value="1"/>
</dbReference>
<reference evidence="6" key="1">
    <citation type="submission" date="2021-04" db="EMBL/GenBank/DDBJ databases">
        <authorList>
            <consortium name="Wellcome Sanger Institute Data Sharing"/>
        </authorList>
    </citation>
    <scope>NUCLEOTIDE SEQUENCE [LARGE SCALE GENOMIC DNA]</scope>
</reference>
<keyword evidence="2" id="KW-0547">Nucleotide-binding</keyword>
<keyword evidence="4" id="KW-0812">Transmembrane</keyword>
<dbReference type="Gene3D" id="3.40.50.300">
    <property type="entry name" value="P-loop containing nucleotide triphosphate hydrolases"/>
    <property type="match status" value="1"/>
</dbReference>
<keyword evidence="4" id="KW-1133">Transmembrane helix</keyword>
<organism evidence="6 7">
    <name type="scientific">Sparus aurata</name>
    <name type="common">Gilthead sea bream</name>
    <dbReference type="NCBI Taxonomy" id="8175"/>
    <lineage>
        <taxon>Eukaryota</taxon>
        <taxon>Metazoa</taxon>
        <taxon>Chordata</taxon>
        <taxon>Craniata</taxon>
        <taxon>Vertebrata</taxon>
        <taxon>Euteleostomi</taxon>
        <taxon>Actinopterygii</taxon>
        <taxon>Neopterygii</taxon>
        <taxon>Teleostei</taxon>
        <taxon>Neoteleostei</taxon>
        <taxon>Acanthomorphata</taxon>
        <taxon>Eupercaria</taxon>
        <taxon>Spariformes</taxon>
        <taxon>Sparidae</taxon>
        <taxon>Sparus</taxon>
    </lineage>
</organism>
<dbReference type="Proteomes" id="UP000472265">
    <property type="component" value="Chromosome 10"/>
</dbReference>
<sequence>MGSCVSRRIVILGKTGAGKSSLANTICGKKLFKPDDTFNSGTKKCQAKTESANGRSITLIDTPGFIDTDRSEEELTPEIVSCITECAPGPHAFLIVLKVEKFTKQEEDVINQIRNHFSEDVFKYATVVFTHGDQLSEVQTTEEFVRNNRFVDDLVKKCGGRCHVIDSKYWKEKPKNEYRSNQFQVEELLKTIDKMVMANNRSYYTNEMLQAVEEEIHQEEENIRKSPGNMTEEEIRKKAKRSVFARLLIRLAGVGTGTLVGALCGVVEMVGLVVTALSESPNPVQLRQAASKTAKFAGGATIGLAGVAAVGGAPTVVPFAAVSVAAAAVGAVRGGVEGYRAAKGAETPSQAAERAAEAVRNKTQSDLNKANDNQSTTGCLYFTDAQYLSCIIFSPNVPSVYSDPSPL</sequence>
<proteinExistence type="inferred from homology"/>
<dbReference type="InterPro" id="IPR006703">
    <property type="entry name" value="G_AIG1"/>
</dbReference>
<feature type="domain" description="AIG1-type G" evidence="5">
    <location>
        <begin position="4"/>
        <end position="213"/>
    </location>
</feature>
<comment type="similarity">
    <text evidence="1">Belongs to the TRAFAC class TrmE-Era-EngA-EngB-Septin-like GTPase superfamily. AIG1/Toc34/Toc159-like paraseptin GTPase family. IAN subfamily.</text>
</comment>
<dbReference type="InParanoid" id="A0A671UPI2"/>
<dbReference type="PROSITE" id="PS51720">
    <property type="entry name" value="G_AIG1"/>
    <property type="match status" value="1"/>
</dbReference>
<protein>
    <recommendedName>
        <fullName evidence="5">AIG1-type G domain-containing protein</fullName>
    </recommendedName>
</protein>
<dbReference type="GeneTree" id="ENSGT01150000286992"/>
<evidence type="ECO:0000259" key="5">
    <source>
        <dbReference type="PROSITE" id="PS51720"/>
    </source>
</evidence>
<name>A0A671UPI2_SPAAU</name>
<evidence type="ECO:0000256" key="3">
    <source>
        <dbReference type="ARBA" id="ARBA00023134"/>
    </source>
</evidence>
<keyword evidence="7" id="KW-1185">Reference proteome</keyword>
<evidence type="ECO:0000313" key="7">
    <source>
        <dbReference type="Proteomes" id="UP000472265"/>
    </source>
</evidence>
<accession>A0A671UPI2</accession>
<dbReference type="InterPro" id="IPR027417">
    <property type="entry name" value="P-loop_NTPase"/>
</dbReference>
<dbReference type="Pfam" id="PF04548">
    <property type="entry name" value="AIG1"/>
    <property type="match status" value="1"/>
</dbReference>
<reference evidence="6" key="3">
    <citation type="submission" date="2025-09" db="UniProtKB">
        <authorList>
            <consortium name="Ensembl"/>
        </authorList>
    </citation>
    <scope>IDENTIFICATION</scope>
</reference>
<keyword evidence="3" id="KW-0342">GTP-binding</keyword>
<dbReference type="PANTHER" id="PTHR10903:SF62">
    <property type="entry name" value="GTPASE IMAP FAMILY MEMBER 4-LIKE-RELATED"/>
    <property type="match status" value="1"/>
</dbReference>
<feature type="transmembrane region" description="Helical" evidence="4">
    <location>
        <begin position="247"/>
        <end position="277"/>
    </location>
</feature>
<reference evidence="6" key="2">
    <citation type="submission" date="2025-08" db="UniProtKB">
        <authorList>
            <consortium name="Ensembl"/>
        </authorList>
    </citation>
    <scope>IDENTIFICATION</scope>
</reference>
<evidence type="ECO:0000256" key="4">
    <source>
        <dbReference type="SAM" id="Phobius"/>
    </source>
</evidence>
<dbReference type="AlphaFoldDB" id="A0A671UPI2"/>
<dbReference type="OMA" id="MVMANNR"/>
<evidence type="ECO:0000256" key="2">
    <source>
        <dbReference type="ARBA" id="ARBA00022741"/>
    </source>
</evidence>
<dbReference type="InterPro" id="IPR045058">
    <property type="entry name" value="GIMA/IAN/Toc"/>
</dbReference>
<evidence type="ECO:0000256" key="1">
    <source>
        <dbReference type="ARBA" id="ARBA00008535"/>
    </source>
</evidence>
<keyword evidence="4" id="KW-0472">Membrane</keyword>
<dbReference type="Ensembl" id="ENSSAUT00010016816.1">
    <property type="protein sequence ID" value="ENSSAUP00010015864.1"/>
    <property type="gene ID" value="ENSSAUG00010007337.1"/>
</dbReference>
<dbReference type="PANTHER" id="PTHR10903">
    <property type="entry name" value="GTPASE, IMAP FAMILY MEMBER-RELATED"/>
    <property type="match status" value="1"/>
</dbReference>